<dbReference type="AlphaFoldDB" id="M0E4F0"/>
<keyword evidence="3" id="KW-0233">DNA recombination</keyword>
<dbReference type="CDD" id="cd00338">
    <property type="entry name" value="Ser_Recombinase"/>
    <property type="match status" value="1"/>
</dbReference>
<organism evidence="5 6">
    <name type="scientific">Halorubrum coriense DSM 10284</name>
    <dbReference type="NCBI Taxonomy" id="1227466"/>
    <lineage>
        <taxon>Archaea</taxon>
        <taxon>Methanobacteriati</taxon>
        <taxon>Methanobacteriota</taxon>
        <taxon>Stenosarchaea group</taxon>
        <taxon>Halobacteria</taxon>
        <taxon>Halobacteriales</taxon>
        <taxon>Haloferacaceae</taxon>
        <taxon>Halorubrum</taxon>
    </lineage>
</organism>
<dbReference type="GO" id="GO:0003677">
    <property type="term" value="F:DNA binding"/>
    <property type="evidence" value="ECO:0007669"/>
    <property type="project" value="UniProtKB-KW"/>
</dbReference>
<evidence type="ECO:0000259" key="4">
    <source>
        <dbReference type="PROSITE" id="PS51736"/>
    </source>
</evidence>
<evidence type="ECO:0000256" key="1">
    <source>
        <dbReference type="ARBA" id="ARBA00022908"/>
    </source>
</evidence>
<evidence type="ECO:0000313" key="6">
    <source>
        <dbReference type="Proteomes" id="UP000011509"/>
    </source>
</evidence>
<dbReference type="Gene3D" id="3.40.50.1390">
    <property type="entry name" value="Resolvase, N-terminal catalytic domain"/>
    <property type="match status" value="1"/>
</dbReference>
<dbReference type="GO" id="GO:0000150">
    <property type="term" value="F:DNA strand exchange activity"/>
    <property type="evidence" value="ECO:0007669"/>
    <property type="project" value="InterPro"/>
</dbReference>
<dbReference type="PANTHER" id="PTHR30461">
    <property type="entry name" value="DNA-INVERTASE FROM LAMBDOID PROPHAGE"/>
    <property type="match status" value="1"/>
</dbReference>
<dbReference type="STRING" id="1227466.C464_17382"/>
<sequence length="131" mass="14421">MSESGPESAGIYARVSTADQDVGRQLEEAREHLDRLGVEDVEEYPEVVSGAADTDTREVYSQLLDDIASGAFDLVVVHESSRLSRLGPTEIHEFIQHCLENDTGVEALDVGLEIRVDDGELQQTIYSMVAR</sequence>
<evidence type="ECO:0000256" key="3">
    <source>
        <dbReference type="ARBA" id="ARBA00023172"/>
    </source>
</evidence>
<dbReference type="InterPro" id="IPR036162">
    <property type="entry name" value="Resolvase-like_N_sf"/>
</dbReference>
<feature type="non-terminal residue" evidence="5">
    <location>
        <position position="131"/>
    </location>
</feature>
<accession>M0E4F0</accession>
<reference evidence="5 6" key="1">
    <citation type="journal article" date="2014" name="PLoS Genet.">
        <title>Phylogenetically driven sequencing of extremely halophilic archaea reveals strategies for static and dynamic osmo-response.</title>
        <authorList>
            <person name="Becker E.A."/>
            <person name="Seitzer P.M."/>
            <person name="Tritt A."/>
            <person name="Larsen D."/>
            <person name="Krusor M."/>
            <person name="Yao A.I."/>
            <person name="Wu D."/>
            <person name="Madern D."/>
            <person name="Eisen J.A."/>
            <person name="Darling A.E."/>
            <person name="Facciotti M.T."/>
        </authorList>
    </citation>
    <scope>NUCLEOTIDE SEQUENCE [LARGE SCALE GENOMIC DNA]</scope>
    <source>
        <strain evidence="5 6">DSM 10284</strain>
    </source>
</reference>
<dbReference type="EMBL" id="AOJL01000068">
    <property type="protein sequence ID" value="ELZ42650.1"/>
    <property type="molecule type" value="Genomic_DNA"/>
</dbReference>
<dbReference type="PROSITE" id="PS51736">
    <property type="entry name" value="RECOMBINASES_3"/>
    <property type="match status" value="1"/>
</dbReference>
<keyword evidence="2" id="KW-0238">DNA-binding</keyword>
<dbReference type="RefSeq" id="WP_006115012.1">
    <property type="nucleotide sequence ID" value="NZ_AOJL01000068.1"/>
</dbReference>
<dbReference type="PANTHER" id="PTHR30461:SF23">
    <property type="entry name" value="DNA RECOMBINASE-RELATED"/>
    <property type="match status" value="1"/>
</dbReference>
<evidence type="ECO:0000256" key="2">
    <source>
        <dbReference type="ARBA" id="ARBA00023125"/>
    </source>
</evidence>
<evidence type="ECO:0000313" key="5">
    <source>
        <dbReference type="EMBL" id="ELZ42650.1"/>
    </source>
</evidence>
<dbReference type="SUPFAM" id="SSF53041">
    <property type="entry name" value="Resolvase-like"/>
    <property type="match status" value="1"/>
</dbReference>
<dbReference type="SMART" id="SM00857">
    <property type="entry name" value="Resolvase"/>
    <property type="match status" value="1"/>
</dbReference>
<protein>
    <submittedName>
        <fullName evidence="5">Integrase/recombinase</fullName>
    </submittedName>
</protein>
<dbReference type="InterPro" id="IPR006119">
    <property type="entry name" value="Resolv_N"/>
</dbReference>
<dbReference type="Pfam" id="PF00239">
    <property type="entry name" value="Resolvase"/>
    <property type="match status" value="1"/>
</dbReference>
<comment type="caution">
    <text evidence="5">The sequence shown here is derived from an EMBL/GenBank/DDBJ whole genome shotgun (WGS) entry which is preliminary data.</text>
</comment>
<dbReference type="OrthoDB" id="24728at2157"/>
<name>M0E4F0_9EURY</name>
<dbReference type="GO" id="GO:0015074">
    <property type="term" value="P:DNA integration"/>
    <property type="evidence" value="ECO:0007669"/>
    <property type="project" value="UniProtKB-KW"/>
</dbReference>
<dbReference type="Proteomes" id="UP000011509">
    <property type="component" value="Unassembled WGS sequence"/>
</dbReference>
<dbReference type="InterPro" id="IPR050639">
    <property type="entry name" value="SSR_resolvase"/>
</dbReference>
<dbReference type="PROSITE" id="PS00397">
    <property type="entry name" value="RECOMBINASES_1"/>
    <property type="match status" value="1"/>
</dbReference>
<gene>
    <name evidence="5" type="ORF">C464_17382</name>
</gene>
<keyword evidence="6" id="KW-1185">Reference proteome</keyword>
<feature type="domain" description="Resolvase/invertase-type recombinase catalytic" evidence="4">
    <location>
        <begin position="8"/>
        <end position="131"/>
    </location>
</feature>
<proteinExistence type="predicted"/>
<keyword evidence="1" id="KW-0229">DNA integration</keyword>
<dbReference type="InterPro" id="IPR006118">
    <property type="entry name" value="Recombinase_CS"/>
</dbReference>